<dbReference type="EMBL" id="KB446535">
    <property type="protein sequence ID" value="EME48371.1"/>
    <property type="molecule type" value="Genomic_DNA"/>
</dbReference>
<accession>N1PXX2</accession>
<gene>
    <name evidence="2" type="ORF">DOTSEDRAFT_18908</name>
</gene>
<dbReference type="HOGENOM" id="CLU_1927541_0_0_1"/>
<evidence type="ECO:0000313" key="2">
    <source>
        <dbReference type="EMBL" id="EME48371.1"/>
    </source>
</evidence>
<dbReference type="AlphaFoldDB" id="N1PXX2"/>
<dbReference type="STRING" id="675120.N1PXX2"/>
<keyword evidence="1" id="KW-1133">Transmembrane helix</keyword>
<reference evidence="2 3" key="2">
    <citation type="journal article" date="2012" name="PLoS Pathog.">
        <title>Diverse lifestyles and strategies of plant pathogenesis encoded in the genomes of eighteen Dothideomycetes fungi.</title>
        <authorList>
            <person name="Ohm R.A."/>
            <person name="Feau N."/>
            <person name="Henrissat B."/>
            <person name="Schoch C.L."/>
            <person name="Horwitz B.A."/>
            <person name="Barry K.W."/>
            <person name="Condon B.J."/>
            <person name="Copeland A.C."/>
            <person name="Dhillon B."/>
            <person name="Glaser F."/>
            <person name="Hesse C.N."/>
            <person name="Kosti I."/>
            <person name="LaButti K."/>
            <person name="Lindquist E.A."/>
            <person name="Lucas S."/>
            <person name="Salamov A.A."/>
            <person name="Bradshaw R.E."/>
            <person name="Ciuffetti L."/>
            <person name="Hamelin R.C."/>
            <person name="Kema G.H.J."/>
            <person name="Lawrence C."/>
            <person name="Scott J.A."/>
            <person name="Spatafora J.W."/>
            <person name="Turgeon B.G."/>
            <person name="de Wit P.J.G.M."/>
            <person name="Zhong S."/>
            <person name="Goodwin S.B."/>
            <person name="Grigoriev I.V."/>
        </authorList>
    </citation>
    <scope>NUCLEOTIDE SEQUENCE [LARGE SCALE GENOMIC DNA]</scope>
    <source>
        <strain evidence="3">NZE10 / CBS 128990</strain>
    </source>
</reference>
<keyword evidence="1" id="KW-0472">Membrane</keyword>
<feature type="transmembrane region" description="Helical" evidence="1">
    <location>
        <begin position="66"/>
        <end position="88"/>
    </location>
</feature>
<organism evidence="2 3">
    <name type="scientific">Dothistroma septosporum (strain NZE10 / CBS 128990)</name>
    <name type="common">Red band needle blight fungus</name>
    <name type="synonym">Mycosphaerella pini</name>
    <dbReference type="NCBI Taxonomy" id="675120"/>
    <lineage>
        <taxon>Eukaryota</taxon>
        <taxon>Fungi</taxon>
        <taxon>Dikarya</taxon>
        <taxon>Ascomycota</taxon>
        <taxon>Pezizomycotina</taxon>
        <taxon>Dothideomycetes</taxon>
        <taxon>Dothideomycetidae</taxon>
        <taxon>Mycosphaerellales</taxon>
        <taxon>Mycosphaerellaceae</taxon>
        <taxon>Dothistroma</taxon>
    </lineage>
</organism>
<dbReference type="OrthoDB" id="3650501at2759"/>
<sequence>MPIPPAPVENQPLLKAAIEKLFNISMSMASSPDLLYQPSNPFAPPPVEVTYSLQGNIKSDSPARLWLAYGLALGVALIDVLIGLWAIASIRGSFTANFSTVFRVAKNVDVDAFTGESHLPGGIRFQKSSVK</sequence>
<evidence type="ECO:0000256" key="1">
    <source>
        <dbReference type="SAM" id="Phobius"/>
    </source>
</evidence>
<evidence type="ECO:0000313" key="3">
    <source>
        <dbReference type="Proteomes" id="UP000016933"/>
    </source>
</evidence>
<dbReference type="Proteomes" id="UP000016933">
    <property type="component" value="Unassembled WGS sequence"/>
</dbReference>
<protein>
    <submittedName>
        <fullName evidence="2">Uncharacterized protein</fullName>
    </submittedName>
</protein>
<proteinExistence type="predicted"/>
<keyword evidence="3" id="KW-1185">Reference proteome</keyword>
<name>N1PXX2_DOTSN</name>
<keyword evidence="1" id="KW-0812">Transmembrane</keyword>
<reference evidence="3" key="1">
    <citation type="journal article" date="2012" name="PLoS Genet.">
        <title>The genomes of the fungal plant pathogens Cladosporium fulvum and Dothistroma septosporum reveal adaptation to different hosts and lifestyles but also signatures of common ancestry.</title>
        <authorList>
            <person name="de Wit P.J.G.M."/>
            <person name="van der Burgt A."/>
            <person name="Oekmen B."/>
            <person name="Stergiopoulos I."/>
            <person name="Abd-Elsalam K.A."/>
            <person name="Aerts A.L."/>
            <person name="Bahkali A.H."/>
            <person name="Beenen H.G."/>
            <person name="Chettri P."/>
            <person name="Cox M.P."/>
            <person name="Datema E."/>
            <person name="de Vries R.P."/>
            <person name="Dhillon B."/>
            <person name="Ganley A.R."/>
            <person name="Griffiths S.A."/>
            <person name="Guo Y."/>
            <person name="Hamelin R.C."/>
            <person name="Henrissat B."/>
            <person name="Kabir M.S."/>
            <person name="Jashni M.K."/>
            <person name="Kema G."/>
            <person name="Klaubauf S."/>
            <person name="Lapidus A."/>
            <person name="Levasseur A."/>
            <person name="Lindquist E."/>
            <person name="Mehrabi R."/>
            <person name="Ohm R.A."/>
            <person name="Owen T.J."/>
            <person name="Salamov A."/>
            <person name="Schwelm A."/>
            <person name="Schijlen E."/>
            <person name="Sun H."/>
            <person name="van den Burg H.A."/>
            <person name="van Ham R.C.H.J."/>
            <person name="Zhang S."/>
            <person name="Goodwin S.B."/>
            <person name="Grigoriev I.V."/>
            <person name="Collemare J."/>
            <person name="Bradshaw R.E."/>
        </authorList>
    </citation>
    <scope>NUCLEOTIDE SEQUENCE [LARGE SCALE GENOMIC DNA]</scope>
    <source>
        <strain evidence="3">NZE10 / CBS 128990</strain>
    </source>
</reference>